<proteinExistence type="predicted"/>
<dbReference type="EMBL" id="UYRV01005463">
    <property type="protein sequence ID" value="VDK52629.1"/>
    <property type="molecule type" value="Genomic_DNA"/>
</dbReference>
<protein>
    <recommendedName>
        <fullName evidence="1">Protein kinase domain-containing protein</fullName>
    </recommendedName>
</protein>
<dbReference type="AlphaFoldDB" id="A0A3P6QUP1"/>
<dbReference type="Gene3D" id="1.10.510.10">
    <property type="entry name" value="Transferase(Phosphotransferase) domain 1"/>
    <property type="match status" value="1"/>
</dbReference>
<dbReference type="GO" id="GO:0005524">
    <property type="term" value="F:ATP binding"/>
    <property type="evidence" value="ECO:0007669"/>
    <property type="project" value="InterPro"/>
</dbReference>
<evidence type="ECO:0000259" key="1">
    <source>
        <dbReference type="PROSITE" id="PS50011"/>
    </source>
</evidence>
<dbReference type="PROSITE" id="PS50011">
    <property type="entry name" value="PROTEIN_KINASE_DOM"/>
    <property type="match status" value="1"/>
</dbReference>
<dbReference type="InterPro" id="IPR011009">
    <property type="entry name" value="Kinase-like_dom_sf"/>
</dbReference>
<keyword evidence="3" id="KW-1185">Reference proteome</keyword>
<evidence type="ECO:0000313" key="2">
    <source>
        <dbReference type="EMBL" id="VDK52629.1"/>
    </source>
</evidence>
<feature type="domain" description="Protein kinase" evidence="1">
    <location>
        <begin position="1"/>
        <end position="74"/>
    </location>
</feature>
<dbReference type="Proteomes" id="UP000271889">
    <property type="component" value="Unassembled WGS sequence"/>
</dbReference>
<dbReference type="OrthoDB" id="1668230at2759"/>
<reference evidence="2 3" key="1">
    <citation type="submission" date="2018-11" db="EMBL/GenBank/DDBJ databases">
        <authorList>
            <consortium name="Pathogen Informatics"/>
        </authorList>
    </citation>
    <scope>NUCLEOTIDE SEQUENCE [LARGE SCALE GENOMIC DNA]</scope>
</reference>
<dbReference type="InterPro" id="IPR000719">
    <property type="entry name" value="Prot_kinase_dom"/>
</dbReference>
<gene>
    <name evidence="2" type="ORF">CGOC_LOCUS2436</name>
</gene>
<evidence type="ECO:0000313" key="3">
    <source>
        <dbReference type="Proteomes" id="UP000271889"/>
    </source>
</evidence>
<dbReference type="GO" id="GO:0004672">
    <property type="term" value="F:protein kinase activity"/>
    <property type="evidence" value="ECO:0007669"/>
    <property type="project" value="InterPro"/>
</dbReference>
<organism evidence="2 3">
    <name type="scientific">Cylicostephanus goldi</name>
    <name type="common">Nematode worm</name>
    <dbReference type="NCBI Taxonomy" id="71465"/>
    <lineage>
        <taxon>Eukaryota</taxon>
        <taxon>Metazoa</taxon>
        <taxon>Ecdysozoa</taxon>
        <taxon>Nematoda</taxon>
        <taxon>Chromadorea</taxon>
        <taxon>Rhabditida</taxon>
        <taxon>Rhabditina</taxon>
        <taxon>Rhabditomorpha</taxon>
        <taxon>Strongyloidea</taxon>
        <taxon>Strongylidae</taxon>
        <taxon>Cylicostephanus</taxon>
    </lineage>
</organism>
<dbReference type="SUPFAM" id="SSF56112">
    <property type="entry name" value="Protein kinase-like (PK-like)"/>
    <property type="match status" value="1"/>
</dbReference>
<name>A0A3P6QUP1_CYLGO</name>
<sequence>MRITQYPISYISRSGMDLQGGLPLSFSVAPEQLLHGSTILSTTFKADIWSLGIVLLEMATVCGSRLGYLKVETP</sequence>
<accession>A0A3P6QUP1</accession>